<dbReference type="SUPFAM" id="SSF56112">
    <property type="entry name" value="Protein kinase-like (PK-like)"/>
    <property type="match status" value="1"/>
</dbReference>
<name>A0A1M6B3R3_9RHOB</name>
<dbReference type="EMBL" id="FQYO01000001">
    <property type="protein sequence ID" value="SHI43093.1"/>
    <property type="molecule type" value="Genomic_DNA"/>
</dbReference>
<dbReference type="GO" id="GO:0006744">
    <property type="term" value="P:ubiquinone biosynthetic process"/>
    <property type="evidence" value="ECO:0007669"/>
    <property type="project" value="TreeGrafter"/>
</dbReference>
<evidence type="ECO:0000256" key="2">
    <source>
        <dbReference type="ARBA" id="ARBA00022679"/>
    </source>
</evidence>
<evidence type="ECO:0000313" key="7">
    <source>
        <dbReference type="Proteomes" id="UP000184292"/>
    </source>
</evidence>
<evidence type="ECO:0000256" key="1">
    <source>
        <dbReference type="ARBA" id="ARBA00009670"/>
    </source>
</evidence>
<dbReference type="PANTHER" id="PTHR43851">
    <property type="match status" value="1"/>
</dbReference>
<keyword evidence="3" id="KW-0547">Nucleotide-binding</keyword>
<dbReference type="STRING" id="1447782.SAMN05444417_0752"/>
<reference evidence="6 7" key="1">
    <citation type="submission" date="2016-11" db="EMBL/GenBank/DDBJ databases">
        <authorList>
            <person name="Jaros S."/>
            <person name="Januszkiewicz K."/>
            <person name="Wedrychowicz H."/>
        </authorList>
    </citation>
    <scope>NUCLEOTIDE SEQUENCE [LARGE SCALE GENOMIC DNA]</scope>
    <source>
        <strain evidence="6 7">DSM 100565</strain>
    </source>
</reference>
<dbReference type="AlphaFoldDB" id="A0A1M6B3R3"/>
<proteinExistence type="inferred from homology"/>
<evidence type="ECO:0000259" key="5">
    <source>
        <dbReference type="Pfam" id="PF03109"/>
    </source>
</evidence>
<dbReference type="PANTHER" id="PTHR43851:SF3">
    <property type="entry name" value="COENZYME Q8"/>
    <property type="match status" value="1"/>
</dbReference>
<keyword evidence="7" id="KW-1185">Reference proteome</keyword>
<evidence type="ECO:0000313" key="6">
    <source>
        <dbReference type="EMBL" id="SHI43093.1"/>
    </source>
</evidence>
<dbReference type="InterPro" id="IPR051409">
    <property type="entry name" value="Atypical_kinase_ADCK"/>
</dbReference>
<comment type="similarity">
    <text evidence="1">Belongs to the protein kinase superfamily. ADCK protein kinase family.</text>
</comment>
<dbReference type="CDD" id="cd13970">
    <property type="entry name" value="ABC1_ADCK3"/>
    <property type="match status" value="1"/>
</dbReference>
<dbReference type="InterPro" id="IPR034646">
    <property type="entry name" value="ADCK3_dom"/>
</dbReference>
<dbReference type="InterPro" id="IPR004147">
    <property type="entry name" value="ABC1_dom"/>
</dbReference>
<dbReference type="GO" id="GO:0005524">
    <property type="term" value="F:ATP binding"/>
    <property type="evidence" value="ECO:0007669"/>
    <property type="project" value="UniProtKB-KW"/>
</dbReference>
<feature type="domain" description="ABC1 atypical kinase-like" evidence="5">
    <location>
        <begin position="99"/>
        <end position="335"/>
    </location>
</feature>
<dbReference type="GO" id="GO:0016301">
    <property type="term" value="F:kinase activity"/>
    <property type="evidence" value="ECO:0007669"/>
    <property type="project" value="UniProtKB-KW"/>
</dbReference>
<protein>
    <submittedName>
        <fullName evidence="6">Predicted unusual protein kinase regulating ubiquinone biosynthesis, AarF/ABC1/UbiB family</fullName>
    </submittedName>
</protein>
<keyword evidence="2" id="KW-0808">Transferase</keyword>
<sequence length="439" mass="47354">MVTDRGRPGVRVPAGRLSRLARLGGLAGGIAGRAAFGGLRQIAGGAGPGSRDLLLTPANAQRVAGELARLRGAAMKVGQFLSMDAGEVLPPEIAAILDRLRSDADPMPPRQLRGVLDAEWGPGWLGRFRRFDVRPIAAASIGQVHRAVTRDGRELALKVQYPGVRASIDSDIANIAGLIRWSGAAPRGLDLAPLMAEARAQLHEEADYIREGRNLDLFGALLAGDPAFLVPKRHPDLCTPNVLAMEYVTGLPVERLAAAPQELRDETARRLIDLTLRELFELGRMQTDPNFANYLVEAGGRIVLLDFGAVRQIAPGVQEAFRRLMRAGLSRDRAATETALEETGLIGPGLSARHREIVLLMFDLAMSPLRSPGPFDFGASDLPLHLRDMGMEMGVERAAIHVPPVGALLIQRKVAGMYLLAARLRARVDLTEVVGRFVP</sequence>
<evidence type="ECO:0000256" key="3">
    <source>
        <dbReference type="ARBA" id="ARBA00022741"/>
    </source>
</evidence>
<organism evidence="6 7">
    <name type="scientific">Wenxinia saemankumensis</name>
    <dbReference type="NCBI Taxonomy" id="1447782"/>
    <lineage>
        <taxon>Bacteria</taxon>
        <taxon>Pseudomonadati</taxon>
        <taxon>Pseudomonadota</taxon>
        <taxon>Alphaproteobacteria</taxon>
        <taxon>Rhodobacterales</taxon>
        <taxon>Roseobacteraceae</taxon>
        <taxon>Wenxinia</taxon>
    </lineage>
</organism>
<dbReference type="InterPro" id="IPR011009">
    <property type="entry name" value="Kinase-like_dom_sf"/>
</dbReference>
<gene>
    <name evidence="6" type="ORF">SAMN05444417_0752</name>
</gene>
<keyword evidence="6" id="KW-0418">Kinase</keyword>
<keyword evidence="4" id="KW-0067">ATP-binding</keyword>
<dbReference type="OrthoDB" id="9795390at2"/>
<dbReference type="Pfam" id="PF03109">
    <property type="entry name" value="ABC1"/>
    <property type="match status" value="1"/>
</dbReference>
<keyword evidence="6" id="KW-0830">Ubiquinone</keyword>
<evidence type="ECO:0000256" key="4">
    <source>
        <dbReference type="ARBA" id="ARBA00022840"/>
    </source>
</evidence>
<dbReference type="RefSeq" id="WP_073326440.1">
    <property type="nucleotide sequence ID" value="NZ_FQYO01000001.1"/>
</dbReference>
<dbReference type="Proteomes" id="UP000184292">
    <property type="component" value="Unassembled WGS sequence"/>
</dbReference>
<accession>A0A1M6B3R3</accession>